<accession>A0A834XXK0</accession>
<feature type="compositionally biased region" description="Basic residues" evidence="13">
    <location>
        <begin position="81"/>
        <end position="92"/>
    </location>
</feature>
<dbReference type="GO" id="GO:0003934">
    <property type="term" value="F:GTP cyclohydrolase I activity"/>
    <property type="evidence" value="ECO:0007669"/>
    <property type="project" value="UniProtKB-EC"/>
</dbReference>
<keyword evidence="10" id="KW-0342">GTP-binding</keyword>
<dbReference type="PANTHER" id="PTHR12286:SF5">
    <property type="entry name" value="SACCHAROPINE DEHYDROGENASE-LIKE OXIDOREDUCTASE"/>
    <property type="match status" value="1"/>
</dbReference>
<dbReference type="PROSITE" id="PS00860">
    <property type="entry name" value="GTP_CYCLOHYDROL_1_2"/>
    <property type="match status" value="1"/>
</dbReference>
<evidence type="ECO:0000256" key="1">
    <source>
        <dbReference type="ARBA" id="ARBA00001052"/>
    </source>
</evidence>
<evidence type="ECO:0000256" key="14">
    <source>
        <dbReference type="SAM" id="Phobius"/>
    </source>
</evidence>
<dbReference type="InterPro" id="IPR043134">
    <property type="entry name" value="GTP-CH-I_N"/>
</dbReference>
<organism evidence="17 18">
    <name type="scientific">Aphidius gifuensis</name>
    <name type="common">Parasitoid wasp</name>
    <dbReference type="NCBI Taxonomy" id="684658"/>
    <lineage>
        <taxon>Eukaryota</taxon>
        <taxon>Metazoa</taxon>
        <taxon>Ecdysozoa</taxon>
        <taxon>Arthropoda</taxon>
        <taxon>Hexapoda</taxon>
        <taxon>Insecta</taxon>
        <taxon>Pterygota</taxon>
        <taxon>Neoptera</taxon>
        <taxon>Endopterygota</taxon>
        <taxon>Hymenoptera</taxon>
        <taxon>Apocrita</taxon>
        <taxon>Ichneumonoidea</taxon>
        <taxon>Braconidae</taxon>
        <taxon>Aphidiinae</taxon>
        <taxon>Aphidius</taxon>
    </lineage>
</organism>
<feature type="region of interest" description="Disordered" evidence="13">
    <location>
        <begin position="594"/>
        <end position="617"/>
    </location>
</feature>
<feature type="transmembrane region" description="Helical" evidence="14">
    <location>
        <begin position="415"/>
        <end position="436"/>
    </location>
</feature>
<gene>
    <name evidence="17" type="ORF">HCN44_010082</name>
</gene>
<dbReference type="InterPro" id="IPR005097">
    <property type="entry name" value="Sacchrp_dh_NADP-bd"/>
</dbReference>
<sequence>MNSRRRTSRDTSARSSQIKKLRKIQYDELNKYDDLDKEKIVENIKKNNSPVKNNNDIKKDENVDKNNSTLRKSNGNDKNVKQRNNKSLRRNGKNNNNPTGGILIVETPEKIAERLKKKIDRSKDEINNREKILPLREKNTNLAMENLMVDERLDVVIFGASGFTGKYTVKEAARLCKLKSFTWGIAGRNKERLESVLKEFAPDSENVPIILADVRDDESLKKMADKCKVVVNCCGPYRLYGEAVVKACILAKTHHVDVSGEPQFMERMQLEHDKSAKEAGVYIISACGFDSIPCDLGIIFTQQKFNGEINSIETYLNSWQTNNVKSAGLHYGTWESAVYGLAYAHELRGLRTKLYPKKLPSFEPKLKFKGFLHQSSISEGYSIPFPGSDRSVANRTQRYLYEHENKRPAQVQTYFTLKSLVAVIGIACVGAVFSLMTKCQCGRNLLLKYPRFFSAGAASHEGPKPEAMEATYISLTLRALGWSEKSLEPTDQHKEPPNKEMITKVTGRNPGYGLTCTCLMIAGLTVLREADKMPDNGGVLPPGAAFAKTSMIDELIKNDVKFEVVSSIDNKFVEEENNVLVVKKPGPLRTWNENAAESDLEVPGTPRTPRTSKTPGHEKCTFHHDLELDHRPPTREALLPEMSRSYRLLLSSLGEDPNRQGLLKTPERAAKAMLFFTKGYDQCIEDVLNDAVFDEDHDEMVVVKDIEMFSMCEHHLVPFYGKVSIGYLPCKKILGLSKLARIVEIFSRRLQVQERLTKQIAIAVTKAVQPAGVAVVVEGVHMCMVMRGVQKINSKTVTSTMLGVFRDDPKTREEFLNLVHSK</sequence>
<dbReference type="InterPro" id="IPR036291">
    <property type="entry name" value="NAD(P)-bd_dom_sf"/>
</dbReference>
<dbReference type="Gene3D" id="1.10.286.10">
    <property type="match status" value="1"/>
</dbReference>
<evidence type="ECO:0000313" key="17">
    <source>
        <dbReference type="EMBL" id="KAF7993487.1"/>
    </source>
</evidence>
<dbReference type="Pfam" id="PF01227">
    <property type="entry name" value="GTP_cyclohydroI"/>
    <property type="match status" value="1"/>
</dbReference>
<keyword evidence="9" id="KW-0783">Tetrahydrobiopterin biosynthesis</keyword>
<dbReference type="GO" id="GO:0005525">
    <property type="term" value="F:GTP binding"/>
    <property type="evidence" value="ECO:0007669"/>
    <property type="project" value="UniProtKB-KW"/>
</dbReference>
<dbReference type="OrthoDB" id="10268090at2759"/>
<evidence type="ECO:0000256" key="2">
    <source>
        <dbReference type="ARBA" id="ARBA00005080"/>
    </source>
</evidence>
<dbReference type="SUPFAM" id="SSF55620">
    <property type="entry name" value="Tetrahydrobiopterin biosynthesis enzymes-like"/>
    <property type="match status" value="1"/>
</dbReference>
<dbReference type="GO" id="GO:0005811">
    <property type="term" value="C:lipid droplet"/>
    <property type="evidence" value="ECO:0007669"/>
    <property type="project" value="TreeGrafter"/>
</dbReference>
<dbReference type="GO" id="GO:0005886">
    <property type="term" value="C:plasma membrane"/>
    <property type="evidence" value="ECO:0007669"/>
    <property type="project" value="TreeGrafter"/>
</dbReference>
<feature type="compositionally biased region" description="Basic and acidic residues" evidence="13">
    <location>
        <begin position="55"/>
        <end position="64"/>
    </location>
</feature>
<keyword evidence="14" id="KW-0472">Membrane</keyword>
<evidence type="ECO:0000256" key="9">
    <source>
        <dbReference type="ARBA" id="ARBA00023007"/>
    </source>
</evidence>
<evidence type="ECO:0000256" key="4">
    <source>
        <dbReference type="ARBA" id="ARBA00011857"/>
    </source>
</evidence>
<dbReference type="CDD" id="cd00642">
    <property type="entry name" value="GTP_cyclohydro1"/>
    <property type="match status" value="1"/>
</dbReference>
<reference evidence="17 18" key="1">
    <citation type="submission" date="2020-08" db="EMBL/GenBank/DDBJ databases">
        <title>Aphidius gifuensis genome sequencing and assembly.</title>
        <authorList>
            <person name="Du Z."/>
        </authorList>
    </citation>
    <scope>NUCLEOTIDE SEQUENCE [LARGE SCALE GENOMIC DNA]</scope>
    <source>
        <strain evidence="17">YNYX2018</strain>
        <tissue evidence="17">Adults</tissue>
    </source>
</reference>
<evidence type="ECO:0000256" key="5">
    <source>
        <dbReference type="ARBA" id="ARBA00012715"/>
    </source>
</evidence>
<evidence type="ECO:0000256" key="8">
    <source>
        <dbReference type="ARBA" id="ARBA00022801"/>
    </source>
</evidence>
<comment type="subunit">
    <text evidence="4">Toroid-shaped homodecamer, composed of two pentamers of five dimers.</text>
</comment>
<dbReference type="AlphaFoldDB" id="A0A834XXK0"/>
<evidence type="ECO:0000256" key="13">
    <source>
        <dbReference type="SAM" id="MobiDB-lite"/>
    </source>
</evidence>
<feature type="region of interest" description="Disordered" evidence="13">
    <location>
        <begin position="46"/>
        <end position="102"/>
    </location>
</feature>
<dbReference type="PANTHER" id="PTHR12286">
    <property type="entry name" value="SACCHAROPINE DEHYDROGENASE-LIKE OXIDOREDUCTASE"/>
    <property type="match status" value="1"/>
</dbReference>
<feature type="domain" description="Saccharopine dehydrogenase NADP binding" evidence="16">
    <location>
        <begin position="155"/>
        <end position="284"/>
    </location>
</feature>
<dbReference type="UniPathway" id="UPA00848">
    <property type="reaction ID" value="UER00151"/>
</dbReference>
<dbReference type="GO" id="GO:0005739">
    <property type="term" value="C:mitochondrion"/>
    <property type="evidence" value="ECO:0007669"/>
    <property type="project" value="TreeGrafter"/>
</dbReference>
<dbReference type="FunFam" id="3.40.50.720:FF:000178">
    <property type="entry name" value="Saccharopine dehydrogenase-like oxidoreductase"/>
    <property type="match status" value="1"/>
</dbReference>
<dbReference type="PROSITE" id="PS00859">
    <property type="entry name" value="GTP_CYCLOHYDROL_1_1"/>
    <property type="match status" value="1"/>
</dbReference>
<name>A0A834XXK0_APHGI</name>
<comment type="similarity">
    <text evidence="3">Belongs to the GTP cyclohydrolase I family.</text>
</comment>
<dbReference type="InterPro" id="IPR020602">
    <property type="entry name" value="GTP_CycHdrlase_I_dom"/>
</dbReference>
<evidence type="ECO:0000256" key="10">
    <source>
        <dbReference type="ARBA" id="ARBA00023134"/>
    </source>
</evidence>
<dbReference type="EMBL" id="JACMRX010000003">
    <property type="protein sequence ID" value="KAF7993487.1"/>
    <property type="molecule type" value="Genomic_DNA"/>
</dbReference>
<comment type="catalytic activity">
    <reaction evidence="1">
        <text>GTP + H2O = 7,8-dihydroneopterin 3'-triphosphate + formate + H(+)</text>
        <dbReference type="Rhea" id="RHEA:17473"/>
        <dbReference type="ChEBI" id="CHEBI:15377"/>
        <dbReference type="ChEBI" id="CHEBI:15378"/>
        <dbReference type="ChEBI" id="CHEBI:15740"/>
        <dbReference type="ChEBI" id="CHEBI:37565"/>
        <dbReference type="ChEBI" id="CHEBI:58462"/>
        <dbReference type="EC" id="3.5.4.16"/>
    </reaction>
</comment>
<dbReference type="GO" id="GO:0046148">
    <property type="term" value="P:pigment biosynthetic process"/>
    <property type="evidence" value="ECO:0007669"/>
    <property type="project" value="UniProtKB-ARBA"/>
</dbReference>
<dbReference type="SUPFAM" id="SSF51735">
    <property type="entry name" value="NAD(P)-binding Rossmann-fold domains"/>
    <property type="match status" value="1"/>
</dbReference>
<keyword evidence="7" id="KW-0547">Nucleotide-binding</keyword>
<dbReference type="FunFam" id="3.30.1130.10:FF:000012">
    <property type="entry name" value="GTP cyclohydrolase 1"/>
    <property type="match status" value="1"/>
</dbReference>
<dbReference type="Gene3D" id="3.30.1130.10">
    <property type="match status" value="1"/>
</dbReference>
<evidence type="ECO:0000259" key="16">
    <source>
        <dbReference type="Pfam" id="PF03435"/>
    </source>
</evidence>
<keyword evidence="18" id="KW-1185">Reference proteome</keyword>
<dbReference type="InterPro" id="IPR018234">
    <property type="entry name" value="GTP_CycHdrlase_I_CS"/>
</dbReference>
<dbReference type="NCBIfam" id="TIGR00063">
    <property type="entry name" value="folE"/>
    <property type="match status" value="1"/>
</dbReference>
<comment type="pathway">
    <text evidence="2">Cofactor biosynthesis; 7,8-dihydroneopterin triphosphate biosynthesis; 7,8-dihydroneopterin triphosphate from GTP: step 1/1.</text>
</comment>
<evidence type="ECO:0000256" key="6">
    <source>
        <dbReference type="ARBA" id="ARBA00017272"/>
    </source>
</evidence>
<evidence type="ECO:0000256" key="3">
    <source>
        <dbReference type="ARBA" id="ARBA00008085"/>
    </source>
</evidence>
<evidence type="ECO:0000256" key="12">
    <source>
        <dbReference type="ARBA" id="ARBA00038048"/>
    </source>
</evidence>
<evidence type="ECO:0000313" key="18">
    <source>
        <dbReference type="Proteomes" id="UP000639338"/>
    </source>
</evidence>
<dbReference type="GO" id="GO:0046654">
    <property type="term" value="P:tetrahydrofolate biosynthetic process"/>
    <property type="evidence" value="ECO:0007669"/>
    <property type="project" value="InterPro"/>
</dbReference>
<dbReference type="GO" id="GO:0009247">
    <property type="term" value="P:glycolipid biosynthetic process"/>
    <property type="evidence" value="ECO:0007669"/>
    <property type="project" value="TreeGrafter"/>
</dbReference>
<evidence type="ECO:0000256" key="7">
    <source>
        <dbReference type="ARBA" id="ARBA00022741"/>
    </source>
</evidence>
<evidence type="ECO:0000259" key="15">
    <source>
        <dbReference type="Pfam" id="PF01227"/>
    </source>
</evidence>
<dbReference type="FunFam" id="1.10.286.10:FF:000003">
    <property type="entry name" value="GTP cyclohydrolase 1"/>
    <property type="match status" value="1"/>
</dbReference>
<dbReference type="Pfam" id="PF03435">
    <property type="entry name" value="Sacchrp_dh_NADP"/>
    <property type="match status" value="1"/>
</dbReference>
<dbReference type="InterPro" id="IPR051276">
    <property type="entry name" value="Saccharopine_DH-like_oxidrdct"/>
</dbReference>
<dbReference type="NCBIfam" id="NF006825">
    <property type="entry name" value="PRK09347.1-2"/>
    <property type="match status" value="1"/>
</dbReference>
<dbReference type="Gene3D" id="3.40.50.720">
    <property type="entry name" value="NAD(P)-binding Rossmann-like Domain"/>
    <property type="match status" value="1"/>
</dbReference>
<dbReference type="EC" id="3.5.4.16" evidence="5"/>
<dbReference type="InterPro" id="IPR001474">
    <property type="entry name" value="GTP_CycHdrlase_I"/>
</dbReference>
<dbReference type="Proteomes" id="UP000639338">
    <property type="component" value="Unassembled WGS sequence"/>
</dbReference>
<proteinExistence type="inferred from homology"/>
<keyword evidence="14" id="KW-1133">Transmembrane helix</keyword>
<keyword evidence="8" id="KW-0378">Hydrolase</keyword>
<comment type="similarity">
    <text evidence="12">Belongs to the saccharopine dehydrogenase family.</text>
</comment>
<protein>
    <recommendedName>
        <fullName evidence="6">GTP cyclohydrolase 1</fullName>
        <ecNumber evidence="5">3.5.4.16</ecNumber>
    </recommendedName>
    <alternativeName>
        <fullName evidence="11">GTP cyclohydrolase I</fullName>
    </alternativeName>
</protein>
<dbReference type="GO" id="GO:0006729">
    <property type="term" value="P:tetrahydrobiopterin biosynthetic process"/>
    <property type="evidence" value="ECO:0007669"/>
    <property type="project" value="UniProtKB-KW"/>
</dbReference>
<evidence type="ECO:0000256" key="11">
    <source>
        <dbReference type="ARBA" id="ARBA00030854"/>
    </source>
</evidence>
<comment type="caution">
    <text evidence="17">The sequence shown here is derived from an EMBL/GenBank/DDBJ whole genome shotgun (WGS) entry which is preliminary data.</text>
</comment>
<dbReference type="HAMAP" id="MF_00223">
    <property type="entry name" value="FolE"/>
    <property type="match status" value="1"/>
</dbReference>
<keyword evidence="14" id="KW-0812">Transmembrane</keyword>
<feature type="domain" description="GTP cyclohydrolase I" evidence="15">
    <location>
        <begin position="644"/>
        <end position="819"/>
    </location>
</feature>
<dbReference type="NCBIfam" id="NF006826">
    <property type="entry name" value="PRK09347.1-3"/>
    <property type="match status" value="1"/>
</dbReference>
<dbReference type="InterPro" id="IPR043133">
    <property type="entry name" value="GTP-CH-I_C/QueF"/>
</dbReference>